<dbReference type="EC" id="1.1.1.184" evidence="4"/>
<dbReference type="Proteomes" id="UP000265160">
    <property type="component" value="LG13"/>
</dbReference>
<keyword evidence="2" id="KW-0521">NADP</keyword>
<dbReference type="AlphaFoldDB" id="A0A3P9DQ00"/>
<keyword evidence="7" id="KW-1185">Reference proteome</keyword>
<comment type="similarity">
    <text evidence="1 5">Belongs to the short-chain dehydrogenases/reductases (SDR) family.</text>
</comment>
<dbReference type="InterPro" id="IPR002347">
    <property type="entry name" value="SDR_fam"/>
</dbReference>
<dbReference type="PROSITE" id="PS00061">
    <property type="entry name" value="ADH_SHORT"/>
    <property type="match status" value="1"/>
</dbReference>
<accession>A0A3P9DQ00</accession>
<dbReference type="InterPro" id="IPR020904">
    <property type="entry name" value="Sc_DH/Rdtase_CS"/>
</dbReference>
<dbReference type="STRING" id="106582.ENSMZEP00005036534"/>
<keyword evidence="3" id="KW-0560">Oxidoreductase</keyword>
<protein>
    <recommendedName>
        <fullName evidence="4">carbonyl reductase (NADPH)</fullName>
        <ecNumber evidence="4">1.1.1.184</ecNumber>
    </recommendedName>
</protein>
<dbReference type="SUPFAM" id="SSF51735">
    <property type="entry name" value="NAD(P)-binding Rossmann-fold domains"/>
    <property type="match status" value="1"/>
</dbReference>
<evidence type="ECO:0000313" key="6">
    <source>
        <dbReference type="Ensembl" id="ENSMZEP00005036534.1"/>
    </source>
</evidence>
<dbReference type="Gene3D" id="3.40.50.720">
    <property type="entry name" value="NAD(P)-binding Rossmann-like Domain"/>
    <property type="match status" value="1"/>
</dbReference>
<evidence type="ECO:0000256" key="4">
    <source>
        <dbReference type="ARBA" id="ARBA00026118"/>
    </source>
</evidence>
<dbReference type="CDD" id="cd05324">
    <property type="entry name" value="carb_red_PTCR-like_SDR_c"/>
    <property type="match status" value="1"/>
</dbReference>
<dbReference type="GO" id="GO:0004090">
    <property type="term" value="F:carbonyl reductase (NADPH) activity"/>
    <property type="evidence" value="ECO:0007669"/>
    <property type="project" value="UniProtKB-EC"/>
</dbReference>
<reference evidence="6" key="2">
    <citation type="submission" date="2025-08" db="UniProtKB">
        <authorList>
            <consortium name="Ensembl"/>
        </authorList>
    </citation>
    <scope>IDENTIFICATION</scope>
</reference>
<organism evidence="6 7">
    <name type="scientific">Maylandia zebra</name>
    <name type="common">zebra mbuna</name>
    <dbReference type="NCBI Taxonomy" id="106582"/>
    <lineage>
        <taxon>Eukaryota</taxon>
        <taxon>Metazoa</taxon>
        <taxon>Chordata</taxon>
        <taxon>Craniata</taxon>
        <taxon>Vertebrata</taxon>
        <taxon>Euteleostomi</taxon>
        <taxon>Actinopterygii</taxon>
        <taxon>Neopterygii</taxon>
        <taxon>Teleostei</taxon>
        <taxon>Neoteleostei</taxon>
        <taxon>Acanthomorphata</taxon>
        <taxon>Ovalentaria</taxon>
        <taxon>Cichlomorphae</taxon>
        <taxon>Cichliformes</taxon>
        <taxon>Cichlidae</taxon>
        <taxon>African cichlids</taxon>
        <taxon>Pseudocrenilabrinae</taxon>
        <taxon>Haplochromini</taxon>
        <taxon>Maylandia</taxon>
        <taxon>Maylandia zebra complex</taxon>
    </lineage>
</organism>
<dbReference type="InterPro" id="IPR045313">
    <property type="entry name" value="CBR1-like"/>
</dbReference>
<dbReference type="GeneTree" id="ENSGT00510000046499"/>
<sequence length="273" mass="29748">ETSFYFYMSTKVAVVTGSNKGIGLAIVRALCKQFNGDVYVTSRDVLNSEGLKPKFHQLDINDLNSIKNAAAYFKGKYDGVDILINNAGTAFKASDTTPFGVQAEVTLRTNFFATRDVLTHFLPLVKAGGRVVNVSSMLSASGLKQCSPELQQRFHSEDITEDELVALMQRFVDEAKKGEHKQGGWPDMSYAVSKIGVTVLSMIHARHLSKERPKDGILINACCPGWVRTEIAAPGAPKSPDEGAITPVYLALLAPGATEPHGKYVSDKEVQPW</sequence>
<evidence type="ECO:0000256" key="2">
    <source>
        <dbReference type="ARBA" id="ARBA00022857"/>
    </source>
</evidence>
<dbReference type="InterPro" id="IPR036291">
    <property type="entry name" value="NAD(P)-bd_dom_sf"/>
</dbReference>
<evidence type="ECO:0000256" key="3">
    <source>
        <dbReference type="ARBA" id="ARBA00023002"/>
    </source>
</evidence>
<reference evidence="6" key="3">
    <citation type="submission" date="2025-09" db="UniProtKB">
        <authorList>
            <consortium name="Ensembl"/>
        </authorList>
    </citation>
    <scope>IDENTIFICATION</scope>
</reference>
<dbReference type="Ensembl" id="ENSMZET00005037818.1">
    <property type="protein sequence ID" value="ENSMZEP00005036534.1"/>
    <property type="gene ID" value="ENSMZEG00005027267.1"/>
</dbReference>
<dbReference type="Pfam" id="PF00106">
    <property type="entry name" value="adh_short"/>
    <property type="match status" value="1"/>
</dbReference>
<dbReference type="PANTHER" id="PTHR43963">
    <property type="entry name" value="CARBONYL REDUCTASE 1-RELATED"/>
    <property type="match status" value="1"/>
</dbReference>
<dbReference type="PANTHER" id="PTHR43963:SF4">
    <property type="entry name" value="CARBONYL REDUCTASE (NADPH)"/>
    <property type="match status" value="1"/>
</dbReference>
<evidence type="ECO:0000256" key="1">
    <source>
        <dbReference type="ARBA" id="ARBA00006484"/>
    </source>
</evidence>
<evidence type="ECO:0000313" key="7">
    <source>
        <dbReference type="Proteomes" id="UP000265160"/>
    </source>
</evidence>
<dbReference type="PRINTS" id="PR00080">
    <property type="entry name" value="SDRFAMILY"/>
</dbReference>
<evidence type="ECO:0000256" key="5">
    <source>
        <dbReference type="RuleBase" id="RU000363"/>
    </source>
</evidence>
<proteinExistence type="inferred from homology"/>
<reference evidence="6 7" key="1">
    <citation type="journal article" date="2014" name="Nature">
        <title>The genomic substrate for adaptive radiation in African cichlid fish.</title>
        <authorList>
            <person name="Brawand D."/>
            <person name="Wagner C.E."/>
            <person name="Li Y.I."/>
            <person name="Malinsky M."/>
            <person name="Keller I."/>
            <person name="Fan S."/>
            <person name="Simakov O."/>
            <person name="Ng A.Y."/>
            <person name="Lim Z.W."/>
            <person name="Bezault E."/>
            <person name="Turner-Maier J."/>
            <person name="Johnson J."/>
            <person name="Alcazar R."/>
            <person name="Noh H.J."/>
            <person name="Russell P."/>
            <person name="Aken B."/>
            <person name="Alfoldi J."/>
            <person name="Amemiya C."/>
            <person name="Azzouzi N."/>
            <person name="Baroiller J.F."/>
            <person name="Barloy-Hubler F."/>
            <person name="Berlin A."/>
            <person name="Bloomquist R."/>
            <person name="Carleton K.L."/>
            <person name="Conte M.A."/>
            <person name="D'Cotta H."/>
            <person name="Eshel O."/>
            <person name="Gaffney L."/>
            <person name="Galibert F."/>
            <person name="Gante H.F."/>
            <person name="Gnerre S."/>
            <person name="Greuter L."/>
            <person name="Guyon R."/>
            <person name="Haddad N.S."/>
            <person name="Haerty W."/>
            <person name="Harris R.M."/>
            <person name="Hofmann H.A."/>
            <person name="Hourlier T."/>
            <person name="Hulata G."/>
            <person name="Jaffe D.B."/>
            <person name="Lara M."/>
            <person name="Lee A.P."/>
            <person name="MacCallum I."/>
            <person name="Mwaiko S."/>
            <person name="Nikaido M."/>
            <person name="Nishihara H."/>
            <person name="Ozouf-Costaz C."/>
            <person name="Penman D.J."/>
            <person name="Przybylski D."/>
            <person name="Rakotomanga M."/>
            <person name="Renn S.C.P."/>
            <person name="Ribeiro F.J."/>
            <person name="Ron M."/>
            <person name="Salzburger W."/>
            <person name="Sanchez-Pulido L."/>
            <person name="Santos M.E."/>
            <person name="Searle S."/>
            <person name="Sharpe T."/>
            <person name="Swofford R."/>
            <person name="Tan F.J."/>
            <person name="Williams L."/>
            <person name="Young S."/>
            <person name="Yin S."/>
            <person name="Okada N."/>
            <person name="Kocher T.D."/>
            <person name="Miska E.A."/>
            <person name="Lander E.S."/>
            <person name="Venkatesh B."/>
            <person name="Fernald R.D."/>
            <person name="Meyer A."/>
            <person name="Ponting C.P."/>
            <person name="Streelman J.T."/>
            <person name="Lindblad-Toh K."/>
            <person name="Seehausen O."/>
            <person name="Di Palma F."/>
        </authorList>
    </citation>
    <scope>NUCLEOTIDE SEQUENCE</scope>
</reference>
<dbReference type="PRINTS" id="PR00081">
    <property type="entry name" value="GDHRDH"/>
</dbReference>
<name>A0A3P9DQ00_9CICH</name>